<dbReference type="InParanoid" id="A0A074YUZ1"/>
<dbReference type="PANTHER" id="PTHR23502:SF34">
    <property type="entry name" value="PROTEIN HOL1"/>
    <property type="match status" value="1"/>
</dbReference>
<feature type="transmembrane region" description="Helical" evidence="5">
    <location>
        <begin position="237"/>
        <end position="255"/>
    </location>
</feature>
<dbReference type="Pfam" id="PF07690">
    <property type="entry name" value="MFS_1"/>
    <property type="match status" value="1"/>
</dbReference>
<dbReference type="Proteomes" id="UP000030641">
    <property type="component" value="Unassembled WGS sequence"/>
</dbReference>
<comment type="subcellular location">
    <subcellularLocation>
        <location evidence="1">Membrane</location>
        <topology evidence="1">Multi-pass membrane protein</topology>
    </subcellularLocation>
</comment>
<dbReference type="InterPro" id="IPR020846">
    <property type="entry name" value="MFS_dom"/>
</dbReference>
<feature type="transmembrane region" description="Helical" evidence="5">
    <location>
        <begin position="179"/>
        <end position="200"/>
    </location>
</feature>
<evidence type="ECO:0000256" key="1">
    <source>
        <dbReference type="ARBA" id="ARBA00004141"/>
    </source>
</evidence>
<sequence length="563" mass="61745">MSTRDLDIEIAQIRESNMGRVRTLGSVRLTKEGTNERILYPTPSNDPNDPLNWSQTYKIYLMCLTSSALILSNFVAAGPSIALVELTIDIFHAYPPSPLIPATLAPASIARFTDGLTKAAYLFSGAALVQGISNLLWVPVALKYGRRKVYVFAFLLFGATTIWAARAEPFANLLAARLVMGWFAGTAECVAPLTVADLFFLHERGTYMAIFAAALSAGAPLGSIVGGFFTLGTDWRAMYYLSTGLIFLFTLLAYLTMPETAYIRTPEVHKLEPVSRISKDFDKSPADLQVERLSPEPIAEASGRPGKKTFRENLAFVTPAQTKESFLKIFIRPILLLVLPPVIWSTVIIGLVVGIVVVLSVSLANDFHTIYQFETWQAGLCWISVIIGSAIGMPVCGILTDTTADFFTARAGGIREPEHRLPFCILPALMLTGGLLIYGFGLEHHTHWIVPVVGLAIIAVGIVGGTTGGMAYIVDAYRPIAGECVVSIMAFKSAFAFLIAFYTNSWLAKDGPAVVFGTLAGIVFGWFTLALPLYIWGKRLRQRSLEWRFVRHIQWDLDRETGE</sequence>
<dbReference type="GO" id="GO:0005886">
    <property type="term" value="C:plasma membrane"/>
    <property type="evidence" value="ECO:0007669"/>
    <property type="project" value="TreeGrafter"/>
</dbReference>
<reference evidence="7 8" key="1">
    <citation type="journal article" date="2014" name="BMC Genomics">
        <title>Genome sequencing of four Aureobasidium pullulans varieties: biotechnological potential, stress tolerance, and description of new species.</title>
        <authorList>
            <person name="Gostin Ar C."/>
            <person name="Ohm R.A."/>
            <person name="Kogej T."/>
            <person name="Sonjak S."/>
            <person name="Turk M."/>
            <person name="Zajc J."/>
            <person name="Zalar P."/>
            <person name="Grube M."/>
            <person name="Sun H."/>
            <person name="Han J."/>
            <person name="Sharma A."/>
            <person name="Chiniquy J."/>
            <person name="Ngan C.Y."/>
            <person name="Lipzen A."/>
            <person name="Barry K."/>
            <person name="Grigoriev I.V."/>
            <person name="Gunde-Cimerman N."/>
        </authorList>
    </citation>
    <scope>NUCLEOTIDE SEQUENCE [LARGE SCALE GENOMIC DNA]</scope>
    <source>
        <strain evidence="7 8">EXF-2481</strain>
    </source>
</reference>
<dbReference type="RefSeq" id="XP_013339069.1">
    <property type="nucleotide sequence ID" value="XM_013483615.1"/>
</dbReference>
<feature type="transmembrane region" description="Helical" evidence="5">
    <location>
        <begin position="480"/>
        <end position="502"/>
    </location>
</feature>
<dbReference type="SUPFAM" id="SSF103473">
    <property type="entry name" value="MFS general substrate transporter"/>
    <property type="match status" value="1"/>
</dbReference>
<evidence type="ECO:0000256" key="4">
    <source>
        <dbReference type="ARBA" id="ARBA00023136"/>
    </source>
</evidence>
<dbReference type="GeneID" id="25372310"/>
<feature type="transmembrane region" description="Helical" evidence="5">
    <location>
        <begin position="514"/>
        <end position="536"/>
    </location>
</feature>
<dbReference type="HOGENOM" id="CLU_008455_13_6_1"/>
<dbReference type="EMBL" id="KL584788">
    <property type="protein sequence ID" value="KEQ90636.1"/>
    <property type="molecule type" value="Genomic_DNA"/>
</dbReference>
<feature type="transmembrane region" description="Helical" evidence="5">
    <location>
        <begin position="207"/>
        <end position="231"/>
    </location>
</feature>
<feature type="transmembrane region" description="Helical" evidence="5">
    <location>
        <begin position="334"/>
        <end position="364"/>
    </location>
</feature>
<feature type="transmembrane region" description="Helical" evidence="5">
    <location>
        <begin position="149"/>
        <end position="167"/>
    </location>
</feature>
<feature type="transmembrane region" description="Helical" evidence="5">
    <location>
        <begin position="421"/>
        <end position="442"/>
    </location>
</feature>
<dbReference type="OMA" id="WAPIANI"/>
<feature type="domain" description="Major facilitator superfamily (MFS) profile" evidence="6">
    <location>
        <begin position="73"/>
        <end position="543"/>
    </location>
</feature>
<proteinExistence type="predicted"/>
<keyword evidence="3 5" id="KW-1133">Transmembrane helix</keyword>
<keyword evidence="2 5" id="KW-0812">Transmembrane</keyword>
<evidence type="ECO:0000313" key="8">
    <source>
        <dbReference type="Proteomes" id="UP000030641"/>
    </source>
</evidence>
<evidence type="ECO:0000313" key="7">
    <source>
        <dbReference type="EMBL" id="KEQ90636.1"/>
    </source>
</evidence>
<keyword evidence="4 5" id="KW-0472">Membrane</keyword>
<dbReference type="GO" id="GO:0022857">
    <property type="term" value="F:transmembrane transporter activity"/>
    <property type="evidence" value="ECO:0007669"/>
    <property type="project" value="InterPro"/>
</dbReference>
<dbReference type="AlphaFoldDB" id="A0A074YUZ1"/>
<gene>
    <name evidence="7" type="ORF">AUEXF2481DRAFT_9321</name>
</gene>
<feature type="transmembrane region" description="Helical" evidence="5">
    <location>
        <begin position="59"/>
        <end position="82"/>
    </location>
</feature>
<evidence type="ECO:0000256" key="5">
    <source>
        <dbReference type="SAM" id="Phobius"/>
    </source>
</evidence>
<keyword evidence="8" id="KW-1185">Reference proteome</keyword>
<name>A0A074YUZ1_AURSE</name>
<protein>
    <recommendedName>
        <fullName evidence="6">Major facilitator superfamily (MFS) profile domain-containing protein</fullName>
    </recommendedName>
</protein>
<dbReference type="PROSITE" id="PS50850">
    <property type="entry name" value="MFS"/>
    <property type="match status" value="1"/>
</dbReference>
<evidence type="ECO:0000256" key="3">
    <source>
        <dbReference type="ARBA" id="ARBA00022989"/>
    </source>
</evidence>
<dbReference type="OrthoDB" id="268400at2759"/>
<feature type="transmembrane region" description="Helical" evidence="5">
    <location>
        <begin position="448"/>
        <end position="473"/>
    </location>
</feature>
<accession>A0A074YUZ1</accession>
<feature type="transmembrane region" description="Helical" evidence="5">
    <location>
        <begin position="376"/>
        <end position="400"/>
    </location>
</feature>
<dbReference type="Gene3D" id="1.20.1250.20">
    <property type="entry name" value="MFS general substrate transporter like domains"/>
    <property type="match status" value="1"/>
</dbReference>
<dbReference type="InterPro" id="IPR011701">
    <property type="entry name" value="MFS"/>
</dbReference>
<dbReference type="InterPro" id="IPR036259">
    <property type="entry name" value="MFS_trans_sf"/>
</dbReference>
<dbReference type="STRING" id="1043005.A0A074YUZ1"/>
<feature type="transmembrane region" description="Helical" evidence="5">
    <location>
        <begin position="120"/>
        <end position="142"/>
    </location>
</feature>
<evidence type="ECO:0000259" key="6">
    <source>
        <dbReference type="PROSITE" id="PS50850"/>
    </source>
</evidence>
<dbReference type="PANTHER" id="PTHR23502">
    <property type="entry name" value="MAJOR FACILITATOR SUPERFAMILY"/>
    <property type="match status" value="1"/>
</dbReference>
<organism evidence="7 8">
    <name type="scientific">Aureobasidium subglaciale (strain EXF-2481)</name>
    <name type="common">Aureobasidium pullulans var. subglaciale</name>
    <dbReference type="NCBI Taxonomy" id="1043005"/>
    <lineage>
        <taxon>Eukaryota</taxon>
        <taxon>Fungi</taxon>
        <taxon>Dikarya</taxon>
        <taxon>Ascomycota</taxon>
        <taxon>Pezizomycotina</taxon>
        <taxon>Dothideomycetes</taxon>
        <taxon>Dothideomycetidae</taxon>
        <taxon>Dothideales</taxon>
        <taxon>Saccotheciaceae</taxon>
        <taxon>Aureobasidium</taxon>
    </lineage>
</organism>
<evidence type="ECO:0000256" key="2">
    <source>
        <dbReference type="ARBA" id="ARBA00022692"/>
    </source>
</evidence>